<gene>
    <name evidence="7" type="ORF">A2392_02735</name>
</gene>
<dbReference type="EMBL" id="MFMS01000005">
    <property type="protein sequence ID" value="OGG85695.1"/>
    <property type="molecule type" value="Genomic_DNA"/>
</dbReference>
<evidence type="ECO:0008006" key="9">
    <source>
        <dbReference type="Google" id="ProtNLM"/>
    </source>
</evidence>
<feature type="compositionally biased region" description="Basic and acidic residues" evidence="5">
    <location>
        <begin position="1"/>
        <end position="15"/>
    </location>
</feature>
<dbReference type="Proteomes" id="UP000177395">
    <property type="component" value="Unassembled WGS sequence"/>
</dbReference>
<evidence type="ECO:0000256" key="1">
    <source>
        <dbReference type="ARBA" id="ARBA00004141"/>
    </source>
</evidence>
<evidence type="ECO:0000256" key="3">
    <source>
        <dbReference type="ARBA" id="ARBA00022989"/>
    </source>
</evidence>
<reference evidence="7 8" key="1">
    <citation type="journal article" date="2016" name="Nat. Commun.">
        <title>Thousands of microbial genomes shed light on interconnected biogeochemical processes in an aquifer system.</title>
        <authorList>
            <person name="Anantharaman K."/>
            <person name="Brown C.T."/>
            <person name="Hug L.A."/>
            <person name="Sharon I."/>
            <person name="Castelle C.J."/>
            <person name="Probst A.J."/>
            <person name="Thomas B.C."/>
            <person name="Singh A."/>
            <person name="Wilkins M.J."/>
            <person name="Karaoz U."/>
            <person name="Brodie E.L."/>
            <person name="Williams K.H."/>
            <person name="Hubbard S.S."/>
            <person name="Banfield J.F."/>
        </authorList>
    </citation>
    <scope>NUCLEOTIDE SEQUENCE [LARGE SCALE GENOMIC DNA]</scope>
</reference>
<feature type="transmembrane region" description="Helical" evidence="6">
    <location>
        <begin position="68"/>
        <end position="88"/>
    </location>
</feature>
<keyword evidence="4 6" id="KW-0472">Membrane</keyword>
<accession>A0A1F6FIK5</accession>
<dbReference type="Pfam" id="PF09685">
    <property type="entry name" value="MamF_MmsF"/>
    <property type="match status" value="1"/>
</dbReference>
<feature type="region of interest" description="Disordered" evidence="5">
    <location>
        <begin position="1"/>
        <end position="31"/>
    </location>
</feature>
<feature type="transmembrane region" description="Helical" evidence="6">
    <location>
        <begin position="36"/>
        <end position="56"/>
    </location>
</feature>
<sequence length="130" mass="14701">MEDNKNPNAHEKEFTTEEPATSDNRKERTPEEHNKTLMGVLAYLGPLVVIPFLVAREDSFVKFHVKQGAVLFILSLLVWIASGVMWFLMPLWAIINFVVLILALIGVINVLRGKEKEIPLVGQYSSKINI</sequence>
<protein>
    <recommendedName>
        <fullName evidence="9">DUF4870 domain-containing protein</fullName>
    </recommendedName>
</protein>
<comment type="caution">
    <text evidence="7">The sequence shown here is derived from an EMBL/GenBank/DDBJ whole genome shotgun (WGS) entry which is preliminary data.</text>
</comment>
<keyword evidence="3 6" id="KW-1133">Transmembrane helix</keyword>
<evidence type="ECO:0000313" key="7">
    <source>
        <dbReference type="EMBL" id="OGG85695.1"/>
    </source>
</evidence>
<keyword evidence="2 6" id="KW-0812">Transmembrane</keyword>
<dbReference type="InterPro" id="IPR019109">
    <property type="entry name" value="MamF_MmsF"/>
</dbReference>
<proteinExistence type="predicted"/>
<evidence type="ECO:0000256" key="2">
    <source>
        <dbReference type="ARBA" id="ARBA00022692"/>
    </source>
</evidence>
<comment type="subcellular location">
    <subcellularLocation>
        <location evidence="1">Membrane</location>
        <topology evidence="1">Multi-pass membrane protein</topology>
    </subcellularLocation>
</comment>
<feature type="transmembrane region" description="Helical" evidence="6">
    <location>
        <begin position="94"/>
        <end position="111"/>
    </location>
</feature>
<dbReference type="STRING" id="1798531.A2392_02735"/>
<organism evidence="7 8">
    <name type="scientific">Candidatus Kaiserbacteria bacterium RIFOXYB1_FULL_46_14</name>
    <dbReference type="NCBI Taxonomy" id="1798531"/>
    <lineage>
        <taxon>Bacteria</taxon>
        <taxon>Candidatus Kaiseribacteriota</taxon>
    </lineage>
</organism>
<evidence type="ECO:0000256" key="4">
    <source>
        <dbReference type="ARBA" id="ARBA00023136"/>
    </source>
</evidence>
<evidence type="ECO:0000256" key="6">
    <source>
        <dbReference type="SAM" id="Phobius"/>
    </source>
</evidence>
<evidence type="ECO:0000313" key="8">
    <source>
        <dbReference type="Proteomes" id="UP000177395"/>
    </source>
</evidence>
<dbReference type="AlphaFoldDB" id="A0A1F6FIK5"/>
<name>A0A1F6FIK5_9BACT</name>
<evidence type="ECO:0000256" key="5">
    <source>
        <dbReference type="SAM" id="MobiDB-lite"/>
    </source>
</evidence>